<sequence>MQAVHGEAEDPGTVAAIALALITGSRSSVLAGQRDGRSAVALLTAHLDGLFSGRAA</sequence>
<evidence type="ECO:0000313" key="2">
    <source>
        <dbReference type="Proteomes" id="UP000198282"/>
    </source>
</evidence>
<dbReference type="RefSeq" id="WP_179282493.1">
    <property type="nucleotide sequence ID" value="NZ_FZOD01000070.1"/>
</dbReference>
<keyword evidence="2" id="KW-1185">Reference proteome</keyword>
<protein>
    <submittedName>
        <fullName evidence="1">Uncharacterized protein</fullName>
    </submittedName>
</protein>
<proteinExistence type="predicted"/>
<evidence type="ECO:0000313" key="1">
    <source>
        <dbReference type="EMBL" id="SNT58672.1"/>
    </source>
</evidence>
<accession>A0A239NVD0</accession>
<reference evidence="1 2" key="1">
    <citation type="submission" date="2017-06" db="EMBL/GenBank/DDBJ databases">
        <authorList>
            <person name="Kim H.J."/>
            <person name="Triplett B.A."/>
        </authorList>
    </citation>
    <scope>NUCLEOTIDE SEQUENCE [LARGE SCALE GENOMIC DNA]</scope>
    <source>
        <strain evidence="1 2">CGMCC 4.2132</strain>
    </source>
</reference>
<dbReference type="Proteomes" id="UP000198282">
    <property type="component" value="Unassembled WGS sequence"/>
</dbReference>
<dbReference type="EMBL" id="FZOD01000070">
    <property type="protein sequence ID" value="SNT58672.1"/>
    <property type="molecule type" value="Genomic_DNA"/>
</dbReference>
<name>A0A239NVD0_9ACTN</name>
<gene>
    <name evidence="1" type="ORF">SAMN05216276_107033</name>
</gene>
<dbReference type="AlphaFoldDB" id="A0A239NVD0"/>
<organism evidence="1 2">
    <name type="scientific">Streptosporangium subroseum</name>
    <dbReference type="NCBI Taxonomy" id="106412"/>
    <lineage>
        <taxon>Bacteria</taxon>
        <taxon>Bacillati</taxon>
        <taxon>Actinomycetota</taxon>
        <taxon>Actinomycetes</taxon>
        <taxon>Streptosporangiales</taxon>
        <taxon>Streptosporangiaceae</taxon>
        <taxon>Streptosporangium</taxon>
    </lineage>
</organism>